<evidence type="ECO:0000256" key="2">
    <source>
        <dbReference type="ARBA" id="ARBA00022692"/>
    </source>
</evidence>
<feature type="transmembrane region" description="Helical" evidence="5">
    <location>
        <begin position="484"/>
        <end position="502"/>
    </location>
</feature>
<keyword evidence="4 5" id="KW-0472">Membrane</keyword>
<dbReference type="RefSeq" id="XP_047774079.1">
    <property type="nucleotide sequence ID" value="XM_047917814.1"/>
</dbReference>
<comment type="subcellular location">
    <subcellularLocation>
        <location evidence="1">Membrane</location>
        <topology evidence="1">Multi-pass membrane protein</topology>
    </subcellularLocation>
</comment>
<protein>
    <submittedName>
        <fullName evidence="7">Metallo-dependent phosphatase</fullName>
    </submittedName>
</protein>
<organism evidence="7 8">
    <name type="scientific">Rhodofomes roseus</name>
    <dbReference type="NCBI Taxonomy" id="34475"/>
    <lineage>
        <taxon>Eukaryota</taxon>
        <taxon>Fungi</taxon>
        <taxon>Dikarya</taxon>
        <taxon>Basidiomycota</taxon>
        <taxon>Agaricomycotina</taxon>
        <taxon>Agaricomycetes</taxon>
        <taxon>Polyporales</taxon>
        <taxon>Rhodofomes</taxon>
    </lineage>
</organism>
<dbReference type="Gene3D" id="3.60.21.10">
    <property type="match status" value="1"/>
</dbReference>
<comment type="caution">
    <text evidence="7">The sequence shown here is derived from an EMBL/GenBank/DDBJ whole genome shotgun (WGS) entry which is preliminary data.</text>
</comment>
<name>A0ABQ8K257_9APHY</name>
<dbReference type="EMBL" id="JADCUA010000029">
    <property type="protein sequence ID" value="KAH9830818.1"/>
    <property type="molecule type" value="Genomic_DNA"/>
</dbReference>
<evidence type="ECO:0000256" key="4">
    <source>
        <dbReference type="ARBA" id="ARBA00023136"/>
    </source>
</evidence>
<dbReference type="PANTHER" id="PTHR13315:SF4">
    <property type="entry name" value="METALLOPHOSPHOESTERASE, ISOFORM E"/>
    <property type="match status" value="1"/>
</dbReference>
<evidence type="ECO:0000256" key="3">
    <source>
        <dbReference type="ARBA" id="ARBA00022989"/>
    </source>
</evidence>
<dbReference type="InterPro" id="IPR033308">
    <property type="entry name" value="PGAP5/Cdc1/Ted1"/>
</dbReference>
<keyword evidence="2 5" id="KW-0812">Transmembrane</keyword>
<keyword evidence="8" id="KW-1185">Reference proteome</keyword>
<dbReference type="Pfam" id="PF00149">
    <property type="entry name" value="Metallophos"/>
    <property type="match status" value="1"/>
</dbReference>
<evidence type="ECO:0000313" key="8">
    <source>
        <dbReference type="Proteomes" id="UP000814176"/>
    </source>
</evidence>
<evidence type="ECO:0000256" key="1">
    <source>
        <dbReference type="ARBA" id="ARBA00004141"/>
    </source>
</evidence>
<evidence type="ECO:0000313" key="7">
    <source>
        <dbReference type="EMBL" id="KAH9830818.1"/>
    </source>
</evidence>
<accession>A0ABQ8K257</accession>
<dbReference type="InterPro" id="IPR004843">
    <property type="entry name" value="Calcineurin-like_PHP"/>
</dbReference>
<dbReference type="InterPro" id="IPR029052">
    <property type="entry name" value="Metallo-depent_PP-like"/>
</dbReference>
<dbReference type="Proteomes" id="UP000814176">
    <property type="component" value="Unassembled WGS sequence"/>
</dbReference>
<evidence type="ECO:0000259" key="6">
    <source>
        <dbReference type="Pfam" id="PF00149"/>
    </source>
</evidence>
<reference evidence="7 8" key="1">
    <citation type="journal article" date="2021" name="Environ. Microbiol.">
        <title>Gene family expansions and transcriptome signatures uncover fungal adaptations to wood decay.</title>
        <authorList>
            <person name="Hage H."/>
            <person name="Miyauchi S."/>
            <person name="Viragh M."/>
            <person name="Drula E."/>
            <person name="Min B."/>
            <person name="Chaduli D."/>
            <person name="Navarro D."/>
            <person name="Favel A."/>
            <person name="Norest M."/>
            <person name="Lesage-Meessen L."/>
            <person name="Balint B."/>
            <person name="Merenyi Z."/>
            <person name="de Eugenio L."/>
            <person name="Morin E."/>
            <person name="Martinez A.T."/>
            <person name="Baldrian P."/>
            <person name="Stursova M."/>
            <person name="Martinez M.J."/>
            <person name="Novotny C."/>
            <person name="Magnuson J.K."/>
            <person name="Spatafora J.W."/>
            <person name="Maurice S."/>
            <person name="Pangilinan J."/>
            <person name="Andreopoulos W."/>
            <person name="LaButti K."/>
            <person name="Hundley H."/>
            <person name="Na H."/>
            <person name="Kuo A."/>
            <person name="Barry K."/>
            <person name="Lipzen A."/>
            <person name="Henrissat B."/>
            <person name="Riley R."/>
            <person name="Ahrendt S."/>
            <person name="Nagy L.G."/>
            <person name="Grigoriev I.V."/>
            <person name="Martin F."/>
            <person name="Rosso M.N."/>
        </authorList>
    </citation>
    <scope>NUCLEOTIDE SEQUENCE [LARGE SCALE GENOMIC DNA]</scope>
    <source>
        <strain evidence="7 8">CIRM-BRFM 1785</strain>
    </source>
</reference>
<dbReference type="PANTHER" id="PTHR13315">
    <property type="entry name" value="METALLO PHOSPHOESTERASE RELATED"/>
    <property type="match status" value="1"/>
</dbReference>
<dbReference type="SUPFAM" id="SSF56300">
    <property type="entry name" value="Metallo-dependent phosphatases"/>
    <property type="match status" value="1"/>
</dbReference>
<feature type="domain" description="Calcineurin-like phosphoesterase" evidence="6">
    <location>
        <begin position="118"/>
        <end position="315"/>
    </location>
</feature>
<dbReference type="GeneID" id="71998546"/>
<keyword evidence="3 5" id="KW-1133">Transmembrane helix</keyword>
<proteinExistence type="predicted"/>
<sequence>MLVYKYHGGLRPLGVSDPYGVLLDILRTFWIAAISYNEIGTFKQHIRRCRWPDAALQRRSGGYNSSDDPAKVKHVMLVADPQLLDFNSYPGRNPWLVWLSQLIVDLNMRKSWRASLALDPDAVVFLGDMMDNGRMDQSDDDYEKYFQRLQRLFRTDHPVPTYYITGNHDVGIGASARFSQQAVERFMFHFGPLNQLVEFGNHSFVLIDAPGLVAEEAMRMRSGRSYAQWVDVSPNGVIAFIRSLAARESTEPRVLFTHIPLARPEGAPCGPLRERGTIRQGRGFGYQNTLAPHTTEFLLQHVRPSLVFSGDDHDYCEYTHTYGSSDADGSPDTGTVEEITVKSFSIAMGIRQPGFQLLSEGTPPSQFTSSLATVPCLLPDQLGIYLNVYLPLFVLSVLLLLASNIHRVRTRGRYINWVALPRWCQCLQVSLEFVLFGQRVTLRLSFSTRPADGDDVELGDYRPSARRGSPRRLRGVLGGSVRDVMNVACIPLLLFVGLAWWIS</sequence>
<gene>
    <name evidence="7" type="ORF">C8Q71DRAFT_323355</name>
</gene>
<feature type="transmembrane region" description="Helical" evidence="5">
    <location>
        <begin position="382"/>
        <end position="403"/>
    </location>
</feature>
<evidence type="ECO:0000256" key="5">
    <source>
        <dbReference type="SAM" id="Phobius"/>
    </source>
</evidence>